<gene>
    <name evidence="1" type="ORF">GJR95_17385</name>
</gene>
<reference evidence="1 2" key="1">
    <citation type="submission" date="2019-11" db="EMBL/GenBank/DDBJ databases">
        <title>Spirosoma endbachense sp. nov., isolated from a natural salt meadow.</title>
        <authorList>
            <person name="Rojas J."/>
            <person name="Ambika Manirajan B."/>
            <person name="Ratering S."/>
            <person name="Suarez C."/>
            <person name="Geissler-Plaum R."/>
            <person name="Schnell S."/>
        </authorList>
    </citation>
    <scope>NUCLEOTIDE SEQUENCE [LARGE SCALE GENOMIC DNA]</scope>
    <source>
        <strain evidence="1 2">I-24</strain>
    </source>
</reference>
<dbReference type="KEGG" id="senf:GJR95_17385"/>
<evidence type="ECO:0000313" key="1">
    <source>
        <dbReference type="EMBL" id="QHV96674.1"/>
    </source>
</evidence>
<organism evidence="1 2">
    <name type="scientific">Spirosoma endbachense</name>
    <dbReference type="NCBI Taxonomy" id="2666025"/>
    <lineage>
        <taxon>Bacteria</taxon>
        <taxon>Pseudomonadati</taxon>
        <taxon>Bacteroidota</taxon>
        <taxon>Cytophagia</taxon>
        <taxon>Cytophagales</taxon>
        <taxon>Cytophagaceae</taxon>
        <taxon>Spirosoma</taxon>
    </lineage>
</organism>
<name>A0A6P1VVL1_9BACT</name>
<dbReference type="RefSeq" id="WP_162387084.1">
    <property type="nucleotide sequence ID" value="NZ_CP045997.1"/>
</dbReference>
<accession>A0A6P1VVL1</accession>
<protein>
    <submittedName>
        <fullName evidence="1">Uncharacterized protein</fullName>
    </submittedName>
</protein>
<dbReference type="EMBL" id="CP045997">
    <property type="protein sequence ID" value="QHV96674.1"/>
    <property type="molecule type" value="Genomic_DNA"/>
</dbReference>
<proteinExistence type="predicted"/>
<sequence length="62" mass="7585">MTWFDYSQCVLQKVSFDKTLFRKELRKLLFYLSPGERIQLLRWCRYHKPWQKASFSLPAEAV</sequence>
<dbReference type="Proteomes" id="UP000464577">
    <property type="component" value="Chromosome"/>
</dbReference>
<keyword evidence="2" id="KW-1185">Reference proteome</keyword>
<dbReference type="AlphaFoldDB" id="A0A6P1VVL1"/>
<evidence type="ECO:0000313" key="2">
    <source>
        <dbReference type="Proteomes" id="UP000464577"/>
    </source>
</evidence>